<feature type="domain" description="IrrE N-terminal-like" evidence="1">
    <location>
        <begin position="11"/>
        <end position="121"/>
    </location>
</feature>
<dbReference type="AlphaFoldDB" id="F5VXW7"/>
<evidence type="ECO:0000313" key="2">
    <source>
        <dbReference type="EMBL" id="EGL88277.1"/>
    </source>
</evidence>
<dbReference type="OrthoDB" id="2220814at2"/>
<dbReference type="RefSeq" id="WP_006149662.1">
    <property type="nucleotide sequence ID" value="NZ_AFNN01000002.1"/>
</dbReference>
<gene>
    <name evidence="2" type="ORF">HMPREF9967_0966</name>
</gene>
<organism evidence="2 3">
    <name type="scientific">Streptococcus infantis SK1076</name>
    <dbReference type="NCBI Taxonomy" id="1005705"/>
    <lineage>
        <taxon>Bacteria</taxon>
        <taxon>Bacillati</taxon>
        <taxon>Bacillota</taxon>
        <taxon>Bacilli</taxon>
        <taxon>Lactobacillales</taxon>
        <taxon>Streptococcaceae</taxon>
        <taxon>Streptococcus</taxon>
    </lineage>
</organism>
<evidence type="ECO:0000259" key="1">
    <source>
        <dbReference type="Pfam" id="PF06114"/>
    </source>
</evidence>
<accession>F5VXW7</accession>
<comment type="caution">
    <text evidence="2">The sequence shown here is derived from an EMBL/GenBank/DDBJ whole genome shotgun (WGS) entry which is preliminary data.</text>
</comment>
<name>F5VXW7_9STRE</name>
<protein>
    <recommendedName>
        <fullName evidence="1">IrrE N-terminal-like domain-containing protein</fullName>
    </recommendedName>
</protein>
<sequence>MNLNKVIKEIEHLNCKVIILKDLSTKGRYVLAKNKHFIFLRADTSEIEKINVLLHEKHHLINDDCNNSLSQIDTFKNHIENDSEKGRILDFMSLVNSEYPIDDSFNYQNYIKNADIPSKYENYVKEIATQFYNENKKITLSDDSVIF</sequence>
<dbReference type="EMBL" id="AFNN01000002">
    <property type="protein sequence ID" value="EGL88277.1"/>
    <property type="molecule type" value="Genomic_DNA"/>
</dbReference>
<reference evidence="2 3" key="1">
    <citation type="submission" date="2011-04" db="EMBL/GenBank/DDBJ databases">
        <authorList>
            <person name="Durkin A.S."/>
            <person name="Radune D."/>
            <person name="Hostetler J."/>
            <person name="Torralba M."/>
            <person name="Gillis M."/>
            <person name="Methe B."/>
            <person name="Sutton G."/>
            <person name="Nelson K.E."/>
        </authorList>
    </citation>
    <scope>NUCLEOTIDE SEQUENCE [LARGE SCALE GENOMIC DNA]</scope>
    <source>
        <strain evidence="2 3">SK1076</strain>
    </source>
</reference>
<evidence type="ECO:0000313" key="3">
    <source>
        <dbReference type="Proteomes" id="UP000010138"/>
    </source>
</evidence>
<proteinExistence type="predicted"/>
<dbReference type="Proteomes" id="UP000010138">
    <property type="component" value="Unassembled WGS sequence"/>
</dbReference>
<dbReference type="InterPro" id="IPR010359">
    <property type="entry name" value="IrrE_HExxH"/>
</dbReference>
<dbReference type="Pfam" id="PF06114">
    <property type="entry name" value="Peptidase_M78"/>
    <property type="match status" value="1"/>
</dbReference>